<accession>A0ABV3ZRD2</accession>
<evidence type="ECO:0000259" key="2">
    <source>
        <dbReference type="Pfam" id="PF02120"/>
    </source>
</evidence>
<feature type="compositionally biased region" description="Polar residues" evidence="1">
    <location>
        <begin position="187"/>
        <end position="197"/>
    </location>
</feature>
<dbReference type="EMBL" id="JBFYGN010000004">
    <property type="protein sequence ID" value="MEX8192071.1"/>
    <property type="molecule type" value="Genomic_DNA"/>
</dbReference>
<reference evidence="3 4" key="1">
    <citation type="journal article" date="2013" name="Int. J. Syst. Evol. Microbiol.">
        <title>Comamonas guangdongensis sp. nov., isolated from subterranean forest sediment, and emended description of the genus Comamonas.</title>
        <authorList>
            <person name="Zhang J."/>
            <person name="Wang Y."/>
            <person name="Zhou S."/>
            <person name="Wu C."/>
            <person name="He J."/>
            <person name="Li F."/>
        </authorList>
    </citation>
    <scope>NUCLEOTIDE SEQUENCE [LARGE SCALE GENOMIC DNA]</scope>
    <source>
        <strain evidence="3 4">CCTCC AB2011133</strain>
    </source>
</reference>
<dbReference type="InterPro" id="IPR021136">
    <property type="entry name" value="Flagellar_hook_control-like_C"/>
</dbReference>
<dbReference type="CDD" id="cd17470">
    <property type="entry name" value="T3SS_Flik_C"/>
    <property type="match status" value="1"/>
</dbReference>
<feature type="compositionally biased region" description="Polar residues" evidence="1">
    <location>
        <begin position="155"/>
        <end position="176"/>
    </location>
</feature>
<keyword evidence="3" id="KW-0966">Cell projection</keyword>
<evidence type="ECO:0000313" key="4">
    <source>
        <dbReference type="Proteomes" id="UP001561046"/>
    </source>
</evidence>
<gene>
    <name evidence="3" type="ORF">AB6724_04365</name>
</gene>
<protein>
    <submittedName>
        <fullName evidence="3">Flagellar hook-length control protein FliK</fullName>
    </submittedName>
</protein>
<dbReference type="RefSeq" id="WP_369337291.1">
    <property type="nucleotide sequence ID" value="NZ_JBFYGN010000004.1"/>
</dbReference>
<feature type="region of interest" description="Disordered" evidence="1">
    <location>
        <begin position="388"/>
        <end position="426"/>
    </location>
</feature>
<comment type="caution">
    <text evidence="3">The sequence shown here is derived from an EMBL/GenBank/DDBJ whole genome shotgun (WGS) entry which is preliminary data.</text>
</comment>
<dbReference type="Proteomes" id="UP001561046">
    <property type="component" value="Unassembled WGS sequence"/>
</dbReference>
<keyword evidence="3" id="KW-0969">Cilium</keyword>
<feature type="domain" description="Flagellar hook-length control protein-like C-terminal" evidence="2">
    <location>
        <begin position="311"/>
        <end position="392"/>
    </location>
</feature>
<keyword evidence="4" id="KW-1185">Reference proteome</keyword>
<organism evidence="3 4">
    <name type="scientific">Comamonas guangdongensis</name>
    <dbReference type="NCBI Taxonomy" id="510515"/>
    <lineage>
        <taxon>Bacteria</taxon>
        <taxon>Pseudomonadati</taxon>
        <taxon>Pseudomonadota</taxon>
        <taxon>Betaproteobacteria</taxon>
        <taxon>Burkholderiales</taxon>
        <taxon>Comamonadaceae</taxon>
        <taxon>Comamonas</taxon>
    </lineage>
</organism>
<keyword evidence="3" id="KW-0282">Flagellum</keyword>
<dbReference type="Gene3D" id="3.30.750.140">
    <property type="match status" value="1"/>
</dbReference>
<proteinExistence type="predicted"/>
<evidence type="ECO:0000256" key="1">
    <source>
        <dbReference type="SAM" id="MobiDB-lite"/>
    </source>
</evidence>
<dbReference type="InterPro" id="IPR038610">
    <property type="entry name" value="FliK-like_C_sf"/>
</dbReference>
<sequence>MAETKIDTPRSGELRTARVGAQSLASAKTAGAAGDEAPGFSSLLAALDGFAATGLQQLVPGEEPEEKTAPQVLAAPELQPGALLHAPWMSLVGQTQRLDTQGDADLRQGVAADFLSGRGSATLLAHRQALEVGGADAGAGAHAAFMAKDLPQNLQKTQDSQAPAAINSVSDATPTQDPDKSPLAAERNQQGLQQLAGSEQPAPRAESLAPRVQAQAESGISLQGMSAVQPQALEGLKDLLRATRSAQAEGAAADRPAAASGGHELLTAAAALGGAMGAAGGGMQGQGQDASGLAQAAQYAAPTEREQEVSEQVAFWVHQKTQNAALSIQHEGKPIQVQVQLNGQEAHVRFASDDPQSRQLLAEGQTQLRELLQDQGLNLAGVSVDAGSAQQQGAGGNQPEERGTAKMARVSVSAAELSGTEPRARAPQVGVDLFV</sequence>
<name>A0ABV3ZRD2_9BURK</name>
<feature type="region of interest" description="Disordered" evidence="1">
    <location>
        <begin position="155"/>
        <end position="213"/>
    </location>
</feature>
<evidence type="ECO:0000313" key="3">
    <source>
        <dbReference type="EMBL" id="MEX8192071.1"/>
    </source>
</evidence>
<dbReference type="Pfam" id="PF02120">
    <property type="entry name" value="Flg_hook"/>
    <property type="match status" value="1"/>
</dbReference>